<dbReference type="EMBL" id="BMYM01000001">
    <property type="protein sequence ID" value="GHD26464.1"/>
    <property type="molecule type" value="Genomic_DNA"/>
</dbReference>
<evidence type="ECO:0000313" key="5">
    <source>
        <dbReference type="EMBL" id="GHD26464.1"/>
    </source>
</evidence>
<reference evidence="5" key="2">
    <citation type="submission" date="2020-09" db="EMBL/GenBank/DDBJ databases">
        <authorList>
            <person name="Sun Q."/>
            <person name="Kim S."/>
        </authorList>
    </citation>
    <scope>NUCLEOTIDE SEQUENCE</scope>
    <source>
        <strain evidence="5">KCTC 23430</strain>
    </source>
</reference>
<evidence type="ECO:0000256" key="4">
    <source>
        <dbReference type="ARBA" id="ARBA00023277"/>
    </source>
</evidence>
<protein>
    <submittedName>
        <fullName evidence="5">Phosphoglycolate phosphatase 2</fullName>
    </submittedName>
</protein>
<reference evidence="5" key="1">
    <citation type="journal article" date="2014" name="Int. J. Syst. Evol. Microbiol.">
        <title>Complete genome sequence of Corynebacterium casei LMG S-19264T (=DSM 44701T), isolated from a smear-ripened cheese.</title>
        <authorList>
            <consortium name="US DOE Joint Genome Institute (JGI-PGF)"/>
            <person name="Walter F."/>
            <person name="Albersmeier A."/>
            <person name="Kalinowski J."/>
            <person name="Ruckert C."/>
        </authorList>
    </citation>
    <scope>NUCLEOTIDE SEQUENCE</scope>
    <source>
        <strain evidence="5">KCTC 23430</strain>
    </source>
</reference>
<dbReference type="GO" id="GO:0005829">
    <property type="term" value="C:cytosol"/>
    <property type="evidence" value="ECO:0007669"/>
    <property type="project" value="TreeGrafter"/>
</dbReference>
<dbReference type="PANTHER" id="PTHR43434">
    <property type="entry name" value="PHOSPHOGLYCOLATE PHOSPHATASE"/>
    <property type="match status" value="1"/>
</dbReference>
<evidence type="ECO:0000313" key="6">
    <source>
        <dbReference type="Proteomes" id="UP000644693"/>
    </source>
</evidence>
<dbReference type="NCBIfam" id="TIGR01509">
    <property type="entry name" value="HAD-SF-IA-v3"/>
    <property type="match status" value="1"/>
</dbReference>
<organism evidence="5 6">
    <name type="scientific">Parahalioglobus pacificus</name>
    <dbReference type="NCBI Taxonomy" id="930806"/>
    <lineage>
        <taxon>Bacteria</taxon>
        <taxon>Pseudomonadati</taxon>
        <taxon>Pseudomonadota</taxon>
        <taxon>Gammaproteobacteria</taxon>
        <taxon>Cellvibrionales</taxon>
        <taxon>Halieaceae</taxon>
        <taxon>Parahalioglobus</taxon>
    </lineage>
</organism>
<name>A0A919CHM2_9GAMM</name>
<dbReference type="InterPro" id="IPR023198">
    <property type="entry name" value="PGP-like_dom2"/>
</dbReference>
<dbReference type="GO" id="GO:0008967">
    <property type="term" value="F:phosphoglycolate phosphatase activity"/>
    <property type="evidence" value="ECO:0007669"/>
    <property type="project" value="TreeGrafter"/>
</dbReference>
<dbReference type="AlphaFoldDB" id="A0A919CHM2"/>
<dbReference type="Gene3D" id="1.10.150.240">
    <property type="entry name" value="Putative phosphatase, domain 2"/>
    <property type="match status" value="1"/>
</dbReference>
<keyword evidence="4" id="KW-0119">Carbohydrate metabolism</keyword>
<dbReference type="PRINTS" id="PR00413">
    <property type="entry name" value="HADHALOGNASE"/>
</dbReference>
<evidence type="ECO:0000256" key="2">
    <source>
        <dbReference type="ARBA" id="ARBA00022801"/>
    </source>
</evidence>
<keyword evidence="3" id="KW-0460">Magnesium</keyword>
<dbReference type="GO" id="GO:0046872">
    <property type="term" value="F:metal ion binding"/>
    <property type="evidence" value="ECO:0007669"/>
    <property type="project" value="UniProtKB-KW"/>
</dbReference>
<dbReference type="NCBIfam" id="TIGR01549">
    <property type="entry name" value="HAD-SF-IA-v1"/>
    <property type="match status" value="1"/>
</dbReference>
<dbReference type="RefSeq" id="WP_189474555.1">
    <property type="nucleotide sequence ID" value="NZ_BMYM01000001.1"/>
</dbReference>
<dbReference type="SFLD" id="SFLDG01129">
    <property type="entry name" value="C1.5:_HAD__Beta-PGM__Phosphata"/>
    <property type="match status" value="1"/>
</dbReference>
<dbReference type="SFLD" id="SFLDS00003">
    <property type="entry name" value="Haloacid_Dehalogenase"/>
    <property type="match status" value="1"/>
</dbReference>
<evidence type="ECO:0000256" key="1">
    <source>
        <dbReference type="ARBA" id="ARBA00022723"/>
    </source>
</evidence>
<dbReference type="PANTHER" id="PTHR43434:SF23">
    <property type="entry name" value="PHOSPHOGLYCOLATE PHOSPHATASE"/>
    <property type="match status" value="1"/>
</dbReference>
<dbReference type="InterPro" id="IPR041492">
    <property type="entry name" value="HAD_2"/>
</dbReference>
<dbReference type="Pfam" id="PF13419">
    <property type="entry name" value="HAD_2"/>
    <property type="match status" value="1"/>
</dbReference>
<gene>
    <name evidence="5" type="primary">gph2</name>
    <name evidence="5" type="ORF">GCM10007053_03420</name>
</gene>
<dbReference type="InterPro" id="IPR006439">
    <property type="entry name" value="HAD-SF_hydro_IA"/>
</dbReference>
<proteinExistence type="predicted"/>
<comment type="caution">
    <text evidence="5">The sequence shown here is derived from an EMBL/GenBank/DDBJ whole genome shotgun (WGS) entry which is preliminary data.</text>
</comment>
<dbReference type="SUPFAM" id="SSF56784">
    <property type="entry name" value="HAD-like"/>
    <property type="match status" value="1"/>
</dbReference>
<dbReference type="InterPro" id="IPR023214">
    <property type="entry name" value="HAD_sf"/>
</dbReference>
<dbReference type="Gene3D" id="3.40.50.1000">
    <property type="entry name" value="HAD superfamily/HAD-like"/>
    <property type="match status" value="1"/>
</dbReference>
<dbReference type="GO" id="GO:0006281">
    <property type="term" value="P:DNA repair"/>
    <property type="evidence" value="ECO:0007669"/>
    <property type="project" value="TreeGrafter"/>
</dbReference>
<keyword evidence="2" id="KW-0378">Hydrolase</keyword>
<keyword evidence="1" id="KW-0479">Metal-binding</keyword>
<dbReference type="SFLD" id="SFLDG01135">
    <property type="entry name" value="C1.5.6:_HAD__Beta-PGM__Phospha"/>
    <property type="match status" value="1"/>
</dbReference>
<keyword evidence="6" id="KW-1185">Reference proteome</keyword>
<dbReference type="Proteomes" id="UP000644693">
    <property type="component" value="Unassembled WGS sequence"/>
</dbReference>
<evidence type="ECO:0000256" key="3">
    <source>
        <dbReference type="ARBA" id="ARBA00022842"/>
    </source>
</evidence>
<accession>A0A919CHM2</accession>
<dbReference type="InterPro" id="IPR036412">
    <property type="entry name" value="HAD-like_sf"/>
</dbReference>
<dbReference type="InterPro" id="IPR050155">
    <property type="entry name" value="HAD-like_hydrolase_sf"/>
</dbReference>
<sequence length="228" mass="24282">MSTALHARTLPISAVLFDLDGTLVDTAEEFVVVVQALRAEEGLAPMPAARIRQSVSNGARALVSLALGLTEYDAGFEEKRLRLLALYGEVLGTAATPYPGIPELLQALAEKNISWGIATNKPRAYAAPLIEALDFQPPAGSLVCPDDVVDRKPHPESLYLNCRHLGCAPSEAIYVGDHLRDIEAGRGAGMATIAAAYGYIEPDDDAARWGADAIVTDSRDLITTIFPA</sequence>